<dbReference type="Gene3D" id="1.10.4020.10">
    <property type="entry name" value="DNA breaking-rejoining enzymes"/>
    <property type="match status" value="1"/>
</dbReference>
<dbReference type="Proteomes" id="UP001591681">
    <property type="component" value="Unassembled WGS sequence"/>
</dbReference>
<reference evidence="3 4" key="1">
    <citation type="submission" date="2024-09" db="EMBL/GenBank/DDBJ databases">
        <title>A chromosome-level genome assembly of Gray's grenadier anchovy, Coilia grayii.</title>
        <authorList>
            <person name="Fu Z."/>
        </authorList>
    </citation>
    <scope>NUCLEOTIDE SEQUENCE [LARGE SCALE GENOMIC DNA]</scope>
    <source>
        <strain evidence="3">G4</strain>
        <tissue evidence="3">Muscle</tissue>
    </source>
</reference>
<keyword evidence="4" id="KW-1185">Reference proteome</keyword>
<proteinExistence type="predicted"/>
<name>A0ABD1KCB0_9TELE</name>
<accession>A0ABD1KCB0</accession>
<dbReference type="PANTHER" id="PTHR46888">
    <property type="entry name" value="ZINC KNUCKLE DOMAINCONTAINING PROTEIN-RELATED"/>
    <property type="match status" value="1"/>
</dbReference>
<dbReference type="SMART" id="SM00431">
    <property type="entry name" value="SCAN"/>
    <property type="match status" value="1"/>
</dbReference>
<dbReference type="Pfam" id="PF02023">
    <property type="entry name" value="SCAN"/>
    <property type="match status" value="1"/>
</dbReference>
<dbReference type="PROSITE" id="PS50804">
    <property type="entry name" value="SCAN_BOX"/>
    <property type="match status" value="1"/>
</dbReference>
<evidence type="ECO:0000259" key="2">
    <source>
        <dbReference type="PROSITE" id="PS50804"/>
    </source>
</evidence>
<gene>
    <name evidence="3" type="ORF">ACEWY4_008858</name>
</gene>
<feature type="compositionally biased region" description="Basic and acidic residues" evidence="1">
    <location>
        <begin position="229"/>
        <end position="244"/>
    </location>
</feature>
<protein>
    <recommendedName>
        <fullName evidence="2">SCAN box domain-containing protein</fullName>
    </recommendedName>
</protein>
<dbReference type="PANTHER" id="PTHR46888:SF1">
    <property type="entry name" value="RIBONUCLEASE H"/>
    <property type="match status" value="1"/>
</dbReference>
<feature type="compositionally biased region" description="Gly residues" evidence="1">
    <location>
        <begin position="195"/>
        <end position="209"/>
    </location>
</feature>
<dbReference type="SUPFAM" id="SSF47353">
    <property type="entry name" value="Retrovirus capsid dimerization domain-like"/>
    <property type="match status" value="1"/>
</dbReference>
<evidence type="ECO:0000313" key="4">
    <source>
        <dbReference type="Proteomes" id="UP001591681"/>
    </source>
</evidence>
<dbReference type="AlphaFoldDB" id="A0ABD1KCB0"/>
<dbReference type="InterPro" id="IPR003309">
    <property type="entry name" value="SCAN_dom"/>
</dbReference>
<dbReference type="EMBL" id="JBHFQA010000007">
    <property type="protein sequence ID" value="KAL2096710.1"/>
    <property type="molecule type" value="Genomic_DNA"/>
</dbReference>
<organism evidence="3 4">
    <name type="scientific">Coilia grayii</name>
    <name type="common">Gray's grenadier anchovy</name>
    <dbReference type="NCBI Taxonomy" id="363190"/>
    <lineage>
        <taxon>Eukaryota</taxon>
        <taxon>Metazoa</taxon>
        <taxon>Chordata</taxon>
        <taxon>Craniata</taxon>
        <taxon>Vertebrata</taxon>
        <taxon>Euteleostomi</taxon>
        <taxon>Actinopterygii</taxon>
        <taxon>Neopterygii</taxon>
        <taxon>Teleostei</taxon>
        <taxon>Clupei</taxon>
        <taxon>Clupeiformes</taxon>
        <taxon>Clupeoidei</taxon>
        <taxon>Engraulidae</taxon>
        <taxon>Coilinae</taxon>
        <taxon>Coilia</taxon>
    </lineage>
</organism>
<dbReference type="InterPro" id="IPR038269">
    <property type="entry name" value="SCAN_sf"/>
</dbReference>
<sequence>MRWRSVQIQLNNVHDELEKERRNAIEGRQQPGPDLTTFERLAVAYRWPRTEWAVYLVPYLSGQARAAYVAMDIYESGDYDRVKAAILAKYEINEETYRQHFREPAVRPGETPRELYNRLKDLYRKWVKPAGKTVEEIGEVFILEQYLRTLASEVRVWVKEHNPATGQHAADLVEAFLAARPGPKTFRKQSYNRPVGGGKSGGSGGGVLGVGVRSGHHSHRPTLLPTPHSLDRPQHPQLHSTDHL</sequence>
<feature type="region of interest" description="Disordered" evidence="1">
    <location>
        <begin position="184"/>
        <end position="244"/>
    </location>
</feature>
<feature type="domain" description="SCAN box" evidence="2">
    <location>
        <begin position="98"/>
        <end position="174"/>
    </location>
</feature>
<evidence type="ECO:0000256" key="1">
    <source>
        <dbReference type="SAM" id="MobiDB-lite"/>
    </source>
</evidence>
<comment type="caution">
    <text evidence="3">The sequence shown here is derived from an EMBL/GenBank/DDBJ whole genome shotgun (WGS) entry which is preliminary data.</text>
</comment>
<evidence type="ECO:0000313" key="3">
    <source>
        <dbReference type="EMBL" id="KAL2096710.1"/>
    </source>
</evidence>